<feature type="domain" description="C2H2-type" evidence="6">
    <location>
        <begin position="378"/>
        <end position="407"/>
    </location>
</feature>
<dbReference type="PANTHER" id="PTHR23235:SF120">
    <property type="entry name" value="KRUPPEL-LIKE FACTOR 15"/>
    <property type="match status" value="1"/>
</dbReference>
<keyword evidence="8" id="KW-1185">Reference proteome</keyword>
<dbReference type="SMART" id="SM00355">
    <property type="entry name" value="ZnF_C2H2"/>
    <property type="match status" value="2"/>
</dbReference>
<dbReference type="PROSITE" id="PS50157">
    <property type="entry name" value="ZINC_FINGER_C2H2_2"/>
    <property type="match status" value="2"/>
</dbReference>
<dbReference type="AlphaFoldDB" id="A0A6H0XMX1"/>
<feature type="domain" description="C2H2-type" evidence="6">
    <location>
        <begin position="408"/>
        <end position="435"/>
    </location>
</feature>
<dbReference type="Proteomes" id="UP000503462">
    <property type="component" value="Chromosome 1"/>
</dbReference>
<accession>A0A6H0XMX1</accession>
<dbReference type="OrthoDB" id="8117402at2759"/>
<dbReference type="FunFam" id="3.30.160.60:FF:002343">
    <property type="entry name" value="Zinc finger protein 33A"/>
    <property type="match status" value="1"/>
</dbReference>
<dbReference type="EMBL" id="CP051139">
    <property type="protein sequence ID" value="QIW95990.1"/>
    <property type="molecule type" value="Genomic_DNA"/>
</dbReference>
<feature type="compositionally biased region" description="Low complexity" evidence="5">
    <location>
        <begin position="521"/>
        <end position="539"/>
    </location>
</feature>
<dbReference type="GO" id="GO:0008270">
    <property type="term" value="F:zinc ion binding"/>
    <property type="evidence" value="ECO:0007669"/>
    <property type="project" value="UniProtKB-KW"/>
</dbReference>
<gene>
    <name evidence="7" type="ORF">AMS68_001508</name>
</gene>
<dbReference type="SUPFAM" id="SSF57667">
    <property type="entry name" value="beta-beta-alpha zinc fingers"/>
    <property type="match status" value="2"/>
</dbReference>
<proteinExistence type="predicted"/>
<feature type="region of interest" description="Disordered" evidence="5">
    <location>
        <begin position="1"/>
        <end position="50"/>
    </location>
</feature>
<dbReference type="Pfam" id="PF00096">
    <property type="entry name" value="zf-C2H2"/>
    <property type="match status" value="2"/>
</dbReference>
<sequence length="635" mass="69760">MLSTSTPSSIQQRRQQQQHRRQQSLEAPILAPPYPANARFQRPHPTHRRGLSLDQNLSMLTSPVEITNTRAHVLAGASTNGQYGGRQTVSIPLEPDYRHQPVPDTQHILQETQQHQPSQPGHIALDFSTHLQQQINGIVPQEMPFSAAEAKQQLQNHISWFQATYGESASGLTVAAPAEAHTQYVAHAPSTPLQQTMGLPLHHSQGQSNTVPNTPQRYTERARSPAVSSSKHNRSQSFQYDATPLTQTGLGDIFNPDTFGLPVASNYNLSGDHQSYASSAYSSSIADPMSPPFSNVMPTVPEDDFLAIDMLHGSSHLLQAAGSVTDDELDLHAPQPYSPRQAALLALGDINASIEETGISVEQVNQYMSDQCESDSKWTCLYPDCGKKFGRKENIRAHIQTHLGDRQFRCNDCGKCFVRQHDLKRHAKIHSGVKPNVCPCGMSFARQDALTRHRQRGTCFGVLPGFEKNDDERKKRGRPRKERPELETRIEKAVRARRMDAAASQAAAGAYRTMDDLSNAGSRYAGSASSESGASDHSSPLTPAPSSDIDDMLFNDFVSGHTAADCVPYSMHPEGSWMVDTPPTSPASYHTLPKTIAPTMLSSHASPEADSPASMDDVELALLAWRGDEQREILY</sequence>
<reference evidence="7 8" key="1">
    <citation type="journal article" date="2016" name="Sci. Rep.">
        <title>Peltaster fructicola genome reveals evolution from an invasive phytopathogen to an ectophytic parasite.</title>
        <authorList>
            <person name="Xu C."/>
            <person name="Chen H."/>
            <person name="Gleason M.L."/>
            <person name="Xu J.R."/>
            <person name="Liu H."/>
            <person name="Zhang R."/>
            <person name="Sun G."/>
        </authorList>
    </citation>
    <scope>NUCLEOTIDE SEQUENCE [LARGE SCALE GENOMIC DNA]</scope>
    <source>
        <strain evidence="7 8">LNHT1506</strain>
    </source>
</reference>
<dbReference type="InterPro" id="IPR013087">
    <property type="entry name" value="Znf_C2H2_type"/>
</dbReference>
<evidence type="ECO:0000256" key="1">
    <source>
        <dbReference type="ARBA" id="ARBA00022723"/>
    </source>
</evidence>
<feature type="region of interest" description="Disordered" evidence="5">
    <location>
        <begin position="468"/>
        <end position="487"/>
    </location>
</feature>
<dbReference type="InterPro" id="IPR036236">
    <property type="entry name" value="Znf_C2H2_sf"/>
</dbReference>
<feature type="compositionally biased region" description="Polar residues" evidence="5">
    <location>
        <begin position="226"/>
        <end position="241"/>
    </location>
</feature>
<dbReference type="PROSITE" id="PS00028">
    <property type="entry name" value="ZINC_FINGER_C2H2_1"/>
    <property type="match status" value="2"/>
</dbReference>
<dbReference type="GO" id="GO:0000981">
    <property type="term" value="F:DNA-binding transcription factor activity, RNA polymerase II-specific"/>
    <property type="evidence" value="ECO:0007669"/>
    <property type="project" value="TreeGrafter"/>
</dbReference>
<evidence type="ECO:0000313" key="8">
    <source>
        <dbReference type="Proteomes" id="UP000503462"/>
    </source>
</evidence>
<protein>
    <recommendedName>
        <fullName evidence="6">C2H2-type domain-containing protein</fullName>
    </recommendedName>
</protein>
<evidence type="ECO:0000256" key="5">
    <source>
        <dbReference type="SAM" id="MobiDB-lite"/>
    </source>
</evidence>
<evidence type="ECO:0000256" key="4">
    <source>
        <dbReference type="PROSITE-ProRule" id="PRU00042"/>
    </source>
</evidence>
<dbReference type="Gene3D" id="3.30.160.60">
    <property type="entry name" value="Classic Zinc Finger"/>
    <property type="match status" value="2"/>
</dbReference>
<evidence type="ECO:0000313" key="7">
    <source>
        <dbReference type="EMBL" id="QIW95990.1"/>
    </source>
</evidence>
<keyword evidence="3" id="KW-0862">Zinc</keyword>
<organism evidence="7 8">
    <name type="scientific">Peltaster fructicola</name>
    <dbReference type="NCBI Taxonomy" id="286661"/>
    <lineage>
        <taxon>Eukaryota</taxon>
        <taxon>Fungi</taxon>
        <taxon>Dikarya</taxon>
        <taxon>Ascomycota</taxon>
        <taxon>Pezizomycotina</taxon>
        <taxon>Dothideomycetes</taxon>
        <taxon>Dothideomycetes incertae sedis</taxon>
        <taxon>Peltaster</taxon>
    </lineage>
</organism>
<keyword evidence="1" id="KW-0479">Metal-binding</keyword>
<keyword evidence="2 4" id="KW-0863">Zinc-finger</keyword>
<feature type="compositionally biased region" description="Polar residues" evidence="5">
    <location>
        <begin position="204"/>
        <end position="217"/>
    </location>
</feature>
<name>A0A6H0XMX1_9PEZI</name>
<feature type="compositionally biased region" description="Polar residues" evidence="5">
    <location>
        <begin position="1"/>
        <end position="10"/>
    </location>
</feature>
<feature type="compositionally biased region" description="Basic residues" evidence="5">
    <location>
        <begin position="41"/>
        <end position="50"/>
    </location>
</feature>
<evidence type="ECO:0000256" key="3">
    <source>
        <dbReference type="ARBA" id="ARBA00022833"/>
    </source>
</evidence>
<feature type="region of interest" description="Disordered" evidence="5">
    <location>
        <begin position="193"/>
        <end position="241"/>
    </location>
</feature>
<dbReference type="GO" id="GO:0000978">
    <property type="term" value="F:RNA polymerase II cis-regulatory region sequence-specific DNA binding"/>
    <property type="evidence" value="ECO:0007669"/>
    <property type="project" value="TreeGrafter"/>
</dbReference>
<evidence type="ECO:0000259" key="6">
    <source>
        <dbReference type="PROSITE" id="PS50157"/>
    </source>
</evidence>
<feature type="region of interest" description="Disordered" evidence="5">
    <location>
        <begin position="521"/>
        <end position="547"/>
    </location>
</feature>
<evidence type="ECO:0000256" key="2">
    <source>
        <dbReference type="ARBA" id="ARBA00022771"/>
    </source>
</evidence>
<dbReference type="PANTHER" id="PTHR23235">
    <property type="entry name" value="KRUEPPEL-LIKE TRANSCRIPTION FACTOR"/>
    <property type="match status" value="1"/>
</dbReference>